<gene>
    <name evidence="15" type="ORF">AS888_15670</name>
</gene>
<evidence type="ECO:0000256" key="4">
    <source>
        <dbReference type="ARBA" id="ARBA00013076"/>
    </source>
</evidence>
<dbReference type="EC" id="1.14.13.59" evidence="4"/>
<proteinExistence type="inferred from homology"/>
<comment type="pathway">
    <text evidence="2">Siderophore biosynthesis.</text>
</comment>
<dbReference type="RefSeq" id="WP_061141409.1">
    <property type="nucleotide sequence ID" value="NZ_LNNH01000012.1"/>
</dbReference>
<evidence type="ECO:0000256" key="10">
    <source>
        <dbReference type="ARBA" id="ARBA00029939"/>
    </source>
</evidence>
<dbReference type="PANTHER" id="PTHR42802:SF1">
    <property type="entry name" value="L-ORNITHINE N(5)-MONOOXYGENASE"/>
    <property type="match status" value="1"/>
</dbReference>
<evidence type="ECO:0000256" key="3">
    <source>
        <dbReference type="ARBA" id="ARBA00007588"/>
    </source>
</evidence>
<evidence type="ECO:0000256" key="11">
    <source>
        <dbReference type="ARBA" id="ARBA00031158"/>
    </source>
</evidence>
<evidence type="ECO:0000256" key="9">
    <source>
        <dbReference type="ARBA" id="ARBA00023002"/>
    </source>
</evidence>
<reference evidence="15 16" key="1">
    <citation type="submission" date="2015-11" db="EMBL/GenBank/DDBJ databases">
        <title>Genome Sequence of Bacillus simplex strain VanAntwerpen2.</title>
        <authorList>
            <person name="Couger M.B."/>
        </authorList>
    </citation>
    <scope>NUCLEOTIDE SEQUENCE [LARGE SCALE GENOMIC DNA]</scope>
    <source>
        <strain evidence="15 16">VanAntwerpen02</strain>
    </source>
</reference>
<evidence type="ECO:0000256" key="13">
    <source>
        <dbReference type="ARBA" id="ARBA00032738"/>
    </source>
</evidence>
<comment type="similarity">
    <text evidence="3">Belongs to the lysine N(6)-hydroxylase/L-ornithine N(5)-oxygenase family.</text>
</comment>
<evidence type="ECO:0000256" key="6">
    <source>
        <dbReference type="ARBA" id="ARBA00022630"/>
    </source>
</evidence>
<evidence type="ECO:0000313" key="15">
    <source>
        <dbReference type="EMBL" id="KWW21055.1"/>
    </source>
</evidence>
<evidence type="ECO:0000256" key="5">
    <source>
        <dbReference type="ARBA" id="ARBA00016406"/>
    </source>
</evidence>
<evidence type="ECO:0000256" key="8">
    <source>
        <dbReference type="ARBA" id="ARBA00022857"/>
    </source>
</evidence>
<keyword evidence="15" id="KW-0503">Monooxygenase</keyword>
<dbReference type="AlphaFoldDB" id="A0A109N058"/>
<comment type="cofactor">
    <cofactor evidence="1">
        <name>FAD</name>
        <dbReference type="ChEBI" id="CHEBI:57692"/>
    </cofactor>
</comment>
<name>A0A109N058_9BACI</name>
<dbReference type="Gene3D" id="3.50.50.60">
    <property type="entry name" value="FAD/NAD(P)-binding domain"/>
    <property type="match status" value="1"/>
</dbReference>
<organism evidence="15 16">
    <name type="scientific">Peribacillus simplex</name>
    <dbReference type="NCBI Taxonomy" id="1478"/>
    <lineage>
        <taxon>Bacteria</taxon>
        <taxon>Bacillati</taxon>
        <taxon>Bacillota</taxon>
        <taxon>Bacilli</taxon>
        <taxon>Bacillales</taxon>
        <taxon>Bacillaceae</taxon>
        <taxon>Peribacillus</taxon>
    </lineage>
</organism>
<keyword evidence="9" id="KW-0560">Oxidoreductase</keyword>
<sequence>MEKQRFTYDVIGIGIGPFNLGLAALLEKTPELNALFFERKQEFNWHEGMLLEGTTLQVPFFADLVSMADVTSKYSYLNYLQQHDRLYHFYFLEKFLIPRKEYNDYCRWTANQLDTCCFGKTVESIEYRNDQKEPVYRIHVRDEQTRQVEVFHSRHVVLGIGSAPAVPAAFSPFIGESILHSADYLRNKERILNKKSITVVGSGQSAAEVFEDLLNEQENHGYQLNWYTRSKGFFPMEYSKLGLEYFTPDYLDFFYRLPQEKKDEILPKQDLLYKGISATTIASIFDKIYEKSIGNAELAIELRAMTEVSALKPSDRGWTLKCHQWVEESDFNVDTEAIVFGTGYKSTVPTFLEGMEDLLVRDELGRLDITKDYRIGTTVPTSNHLFIQNGEIHTHGVGTPDLGLGAFRNSIIINRIAGRDVYPAEPRGAFQSFRVKTPVTAH</sequence>
<keyword evidence="6" id="KW-0285">Flavoprotein</keyword>
<evidence type="ECO:0000313" key="16">
    <source>
        <dbReference type="Proteomes" id="UP000064189"/>
    </source>
</evidence>
<evidence type="ECO:0000256" key="14">
    <source>
        <dbReference type="ARBA" id="ARBA00048407"/>
    </source>
</evidence>
<comment type="catalytic activity">
    <reaction evidence="14">
        <text>L-lysine + NADPH + O2 = N(6)-hydroxy-L-lysine + NADP(+) + H2O</text>
        <dbReference type="Rhea" id="RHEA:23228"/>
        <dbReference type="ChEBI" id="CHEBI:15377"/>
        <dbReference type="ChEBI" id="CHEBI:15379"/>
        <dbReference type="ChEBI" id="CHEBI:32551"/>
        <dbReference type="ChEBI" id="CHEBI:57783"/>
        <dbReference type="ChEBI" id="CHEBI:57820"/>
        <dbReference type="ChEBI" id="CHEBI:58349"/>
        <dbReference type="EC" id="1.14.13.59"/>
    </reaction>
</comment>
<protein>
    <recommendedName>
        <fullName evidence="5">L-lysine N6-monooxygenase MbtG</fullName>
        <ecNumber evidence="4">1.14.13.59</ecNumber>
    </recommendedName>
    <alternativeName>
        <fullName evidence="13">Lysine 6-N-hydroxylase</fullName>
    </alternativeName>
    <alternativeName>
        <fullName evidence="12">Lysine N6-hydroxylase</fullName>
    </alternativeName>
    <alternativeName>
        <fullName evidence="10">Lysine-N-oxygenase</fullName>
    </alternativeName>
    <alternativeName>
        <fullName evidence="11">Mycobactin synthase protein G</fullName>
    </alternativeName>
</protein>
<dbReference type="GO" id="GO:0047091">
    <property type="term" value="F:L-lysine 6-monooxygenase (NADPH) activity"/>
    <property type="evidence" value="ECO:0007669"/>
    <property type="project" value="UniProtKB-EC"/>
</dbReference>
<evidence type="ECO:0000256" key="2">
    <source>
        <dbReference type="ARBA" id="ARBA00004924"/>
    </source>
</evidence>
<dbReference type="EMBL" id="LNNH01000012">
    <property type="protein sequence ID" value="KWW21055.1"/>
    <property type="molecule type" value="Genomic_DNA"/>
</dbReference>
<keyword evidence="8" id="KW-0521">NADP</keyword>
<keyword evidence="16" id="KW-1185">Reference proteome</keyword>
<evidence type="ECO:0000256" key="7">
    <source>
        <dbReference type="ARBA" id="ARBA00022827"/>
    </source>
</evidence>
<dbReference type="InterPro" id="IPR036188">
    <property type="entry name" value="FAD/NAD-bd_sf"/>
</dbReference>
<comment type="caution">
    <text evidence="15">The sequence shown here is derived from an EMBL/GenBank/DDBJ whole genome shotgun (WGS) entry which is preliminary data.</text>
</comment>
<dbReference type="PANTHER" id="PTHR42802">
    <property type="entry name" value="MONOOXYGENASE"/>
    <property type="match status" value="1"/>
</dbReference>
<dbReference type="Pfam" id="PF13434">
    <property type="entry name" value="Lys_Orn_oxgnase"/>
    <property type="match status" value="1"/>
</dbReference>
<evidence type="ECO:0000256" key="1">
    <source>
        <dbReference type="ARBA" id="ARBA00001974"/>
    </source>
</evidence>
<dbReference type="InterPro" id="IPR025700">
    <property type="entry name" value="Lys/Orn_oxygenase"/>
</dbReference>
<accession>A0A109N058</accession>
<keyword evidence="7" id="KW-0274">FAD</keyword>
<dbReference type="Proteomes" id="UP000064189">
    <property type="component" value="Unassembled WGS sequence"/>
</dbReference>
<dbReference type="SUPFAM" id="SSF51905">
    <property type="entry name" value="FAD/NAD(P)-binding domain"/>
    <property type="match status" value="1"/>
</dbReference>
<evidence type="ECO:0000256" key="12">
    <source>
        <dbReference type="ARBA" id="ARBA00032493"/>
    </source>
</evidence>